<gene>
    <name evidence="1" type="ORF">RFULGI_LOCUS16232</name>
</gene>
<name>A0A9N9JKY0_9GLOM</name>
<evidence type="ECO:0000313" key="2">
    <source>
        <dbReference type="Proteomes" id="UP000789396"/>
    </source>
</evidence>
<protein>
    <submittedName>
        <fullName evidence="1">18361_t:CDS:1</fullName>
    </submittedName>
</protein>
<sequence>NSSLHKLSYYGNEAGLVGGEVYFANVILENKSLTHLNLSSNDLKCKGKQIINALFKQFIRDISGTYIESEGFEFI</sequence>
<proteinExistence type="predicted"/>
<dbReference type="OrthoDB" id="120976at2759"/>
<feature type="non-terminal residue" evidence="1">
    <location>
        <position position="1"/>
    </location>
</feature>
<accession>A0A9N9JKY0</accession>
<dbReference type="Gene3D" id="3.80.10.10">
    <property type="entry name" value="Ribonuclease Inhibitor"/>
    <property type="match status" value="1"/>
</dbReference>
<keyword evidence="2" id="KW-1185">Reference proteome</keyword>
<dbReference type="InterPro" id="IPR032675">
    <property type="entry name" value="LRR_dom_sf"/>
</dbReference>
<dbReference type="Proteomes" id="UP000789396">
    <property type="component" value="Unassembled WGS sequence"/>
</dbReference>
<evidence type="ECO:0000313" key="1">
    <source>
        <dbReference type="EMBL" id="CAG8785707.1"/>
    </source>
</evidence>
<dbReference type="AlphaFoldDB" id="A0A9N9JKY0"/>
<dbReference type="EMBL" id="CAJVPZ010056434">
    <property type="protein sequence ID" value="CAG8785707.1"/>
    <property type="molecule type" value="Genomic_DNA"/>
</dbReference>
<feature type="non-terminal residue" evidence="1">
    <location>
        <position position="75"/>
    </location>
</feature>
<comment type="caution">
    <text evidence="1">The sequence shown here is derived from an EMBL/GenBank/DDBJ whole genome shotgun (WGS) entry which is preliminary data.</text>
</comment>
<dbReference type="SUPFAM" id="SSF52047">
    <property type="entry name" value="RNI-like"/>
    <property type="match status" value="1"/>
</dbReference>
<reference evidence="1" key="1">
    <citation type="submission" date="2021-06" db="EMBL/GenBank/DDBJ databases">
        <authorList>
            <person name="Kallberg Y."/>
            <person name="Tangrot J."/>
            <person name="Rosling A."/>
        </authorList>
    </citation>
    <scope>NUCLEOTIDE SEQUENCE</scope>
    <source>
        <strain evidence="1">IN212</strain>
    </source>
</reference>
<organism evidence="1 2">
    <name type="scientific">Racocetra fulgida</name>
    <dbReference type="NCBI Taxonomy" id="60492"/>
    <lineage>
        <taxon>Eukaryota</taxon>
        <taxon>Fungi</taxon>
        <taxon>Fungi incertae sedis</taxon>
        <taxon>Mucoromycota</taxon>
        <taxon>Glomeromycotina</taxon>
        <taxon>Glomeromycetes</taxon>
        <taxon>Diversisporales</taxon>
        <taxon>Gigasporaceae</taxon>
        <taxon>Racocetra</taxon>
    </lineage>
</organism>